<evidence type="ECO:0000256" key="8">
    <source>
        <dbReference type="ARBA" id="ARBA00023136"/>
    </source>
</evidence>
<gene>
    <name evidence="13" type="primary">gspH</name>
    <name evidence="13" type="ORF">D9M09_28080</name>
</gene>
<protein>
    <recommendedName>
        <fullName evidence="2">Type II secretion system protein H</fullName>
    </recommendedName>
    <alternativeName>
        <fullName evidence="10">General secretion pathway protein H</fullName>
    </alternativeName>
</protein>
<comment type="subcellular location">
    <subcellularLocation>
        <location evidence="1">Cell inner membrane</location>
        <topology evidence="1">Single-pass membrane protein</topology>
    </subcellularLocation>
</comment>
<evidence type="ECO:0000256" key="7">
    <source>
        <dbReference type="ARBA" id="ARBA00022989"/>
    </source>
</evidence>
<evidence type="ECO:0000256" key="5">
    <source>
        <dbReference type="ARBA" id="ARBA00022519"/>
    </source>
</evidence>
<evidence type="ECO:0000256" key="9">
    <source>
        <dbReference type="ARBA" id="ARBA00025772"/>
    </source>
</evidence>
<dbReference type="Proteomes" id="UP000279594">
    <property type="component" value="Chromosome"/>
</dbReference>
<evidence type="ECO:0000256" key="1">
    <source>
        <dbReference type="ARBA" id="ARBA00004377"/>
    </source>
</evidence>
<evidence type="ECO:0000256" key="6">
    <source>
        <dbReference type="ARBA" id="ARBA00022692"/>
    </source>
</evidence>
<evidence type="ECO:0000313" key="13">
    <source>
        <dbReference type="EMBL" id="AYM79214.1"/>
    </source>
</evidence>
<evidence type="ECO:0000256" key="10">
    <source>
        <dbReference type="ARBA" id="ARBA00030775"/>
    </source>
</evidence>
<keyword evidence="8 11" id="KW-0472">Membrane</keyword>
<dbReference type="GO" id="GO:0015628">
    <property type="term" value="P:protein secretion by the type II secretion system"/>
    <property type="evidence" value="ECO:0007669"/>
    <property type="project" value="InterPro"/>
</dbReference>
<reference evidence="13 14" key="1">
    <citation type="submission" date="2018-10" db="EMBL/GenBank/DDBJ databases">
        <title>Effects of UV and annual dynamics of microbial communities in freshwater RAS systems.</title>
        <authorList>
            <person name="Bekkelund A.K."/>
            <person name="Hansen B.R."/>
            <person name="Stokken H."/>
            <person name="Eriksen B.F."/>
            <person name="Kashulin N.A."/>
        </authorList>
    </citation>
    <scope>NUCLEOTIDE SEQUENCE [LARGE SCALE GENOMIC DNA]</scope>
    <source>
        <strain evidence="13 14">BHSEK</strain>
    </source>
</reference>
<keyword evidence="14" id="KW-1185">Reference proteome</keyword>
<organism evidence="13 14">
    <name type="scientific">Janthinobacterium agaricidamnosum</name>
    <dbReference type="NCBI Taxonomy" id="55508"/>
    <lineage>
        <taxon>Bacteria</taxon>
        <taxon>Pseudomonadati</taxon>
        <taxon>Pseudomonadota</taxon>
        <taxon>Betaproteobacteria</taxon>
        <taxon>Burkholderiales</taxon>
        <taxon>Oxalobacteraceae</taxon>
        <taxon>Janthinobacterium</taxon>
    </lineage>
</organism>
<dbReference type="NCBIfam" id="TIGR02532">
    <property type="entry name" value="IV_pilin_GFxxxE"/>
    <property type="match status" value="1"/>
</dbReference>
<dbReference type="SUPFAM" id="SSF54523">
    <property type="entry name" value="Pili subunits"/>
    <property type="match status" value="1"/>
</dbReference>
<keyword evidence="7 11" id="KW-1133">Transmembrane helix</keyword>
<keyword evidence="5" id="KW-0997">Cell inner membrane</keyword>
<proteinExistence type="inferred from homology"/>
<dbReference type="GO" id="GO:0015627">
    <property type="term" value="C:type II protein secretion system complex"/>
    <property type="evidence" value="ECO:0007669"/>
    <property type="project" value="InterPro"/>
</dbReference>
<dbReference type="AlphaFoldDB" id="A0A3G2EH07"/>
<dbReference type="Pfam" id="PF12019">
    <property type="entry name" value="GspH"/>
    <property type="match status" value="1"/>
</dbReference>
<feature type="domain" description="General secretion pathway GspH" evidence="12">
    <location>
        <begin position="52"/>
        <end position="154"/>
    </location>
</feature>
<keyword evidence="6 11" id="KW-0812">Transmembrane</keyword>
<dbReference type="InterPro" id="IPR022346">
    <property type="entry name" value="T2SS_GspH"/>
</dbReference>
<accession>A0A3G2EH07</accession>
<dbReference type="PROSITE" id="PS00409">
    <property type="entry name" value="PROKAR_NTER_METHYL"/>
    <property type="match status" value="1"/>
</dbReference>
<dbReference type="InterPro" id="IPR045584">
    <property type="entry name" value="Pilin-like"/>
</dbReference>
<name>A0A3G2EH07_9BURK</name>
<sequence length="164" mass="18133">MPAMTTGRALPRPRASGFTLIELLVVMVIIGVTLGLVSLNAMPNGQQALQKEAERIALLLQLARDEAIVRSRQVAFEADENQYRFLVLNEKLWQPVTQDDLLRERAFANTPMLLSVQPSSSVAQPLRIIFGREPVDKPFVLTLASGERSVAIRADGIGHFTVEQ</sequence>
<dbReference type="Gene3D" id="3.55.40.10">
    <property type="entry name" value="minor pseudopilin epsh domain"/>
    <property type="match status" value="1"/>
</dbReference>
<dbReference type="InterPro" id="IPR012902">
    <property type="entry name" value="N_methyl_site"/>
</dbReference>
<keyword evidence="4" id="KW-0488">Methylation</keyword>
<evidence type="ECO:0000313" key="14">
    <source>
        <dbReference type="Proteomes" id="UP000279594"/>
    </source>
</evidence>
<evidence type="ECO:0000256" key="2">
    <source>
        <dbReference type="ARBA" id="ARBA00021549"/>
    </source>
</evidence>
<comment type="similarity">
    <text evidence="9">Belongs to the GSP H family.</text>
</comment>
<dbReference type="RefSeq" id="WP_051991350.1">
    <property type="nucleotide sequence ID" value="NZ_CP033019.1"/>
</dbReference>
<evidence type="ECO:0000256" key="4">
    <source>
        <dbReference type="ARBA" id="ARBA00022481"/>
    </source>
</evidence>
<evidence type="ECO:0000259" key="12">
    <source>
        <dbReference type="Pfam" id="PF12019"/>
    </source>
</evidence>
<keyword evidence="3" id="KW-1003">Cell membrane</keyword>
<dbReference type="EMBL" id="CP033019">
    <property type="protein sequence ID" value="AYM79214.1"/>
    <property type="molecule type" value="Genomic_DNA"/>
</dbReference>
<dbReference type="GO" id="GO:0005886">
    <property type="term" value="C:plasma membrane"/>
    <property type="evidence" value="ECO:0007669"/>
    <property type="project" value="UniProtKB-SubCell"/>
</dbReference>
<feature type="transmembrane region" description="Helical" evidence="11">
    <location>
        <begin position="20"/>
        <end position="41"/>
    </location>
</feature>
<evidence type="ECO:0000256" key="11">
    <source>
        <dbReference type="SAM" id="Phobius"/>
    </source>
</evidence>
<evidence type="ECO:0000256" key="3">
    <source>
        <dbReference type="ARBA" id="ARBA00022475"/>
    </source>
</evidence>
<dbReference type="Pfam" id="PF07963">
    <property type="entry name" value="N_methyl"/>
    <property type="match status" value="1"/>
</dbReference>